<dbReference type="SUPFAM" id="SSF46785">
    <property type="entry name" value="Winged helix' DNA-binding domain"/>
    <property type="match status" value="1"/>
</dbReference>
<dbReference type="SMART" id="SM01134">
    <property type="entry name" value="DeoRC"/>
    <property type="match status" value="1"/>
</dbReference>
<evidence type="ECO:0000259" key="4">
    <source>
        <dbReference type="PROSITE" id="PS51000"/>
    </source>
</evidence>
<keyword evidence="2" id="KW-0804">Transcription</keyword>
<keyword evidence="6" id="KW-1185">Reference proteome</keyword>
<evidence type="ECO:0000256" key="3">
    <source>
        <dbReference type="SAM" id="MobiDB-lite"/>
    </source>
</evidence>
<dbReference type="EMBL" id="BAAAQT010000006">
    <property type="protein sequence ID" value="GAA2174090.1"/>
    <property type="molecule type" value="Genomic_DNA"/>
</dbReference>
<evidence type="ECO:0000256" key="1">
    <source>
        <dbReference type="ARBA" id="ARBA00023015"/>
    </source>
</evidence>
<dbReference type="Pfam" id="PF08220">
    <property type="entry name" value="HTH_DeoR"/>
    <property type="match status" value="1"/>
</dbReference>
<dbReference type="PROSITE" id="PS51000">
    <property type="entry name" value="HTH_DEOR_2"/>
    <property type="match status" value="1"/>
</dbReference>
<dbReference type="PANTHER" id="PTHR30363">
    <property type="entry name" value="HTH-TYPE TRANSCRIPTIONAL REGULATOR SRLR-RELATED"/>
    <property type="match status" value="1"/>
</dbReference>
<dbReference type="PANTHER" id="PTHR30363:SF44">
    <property type="entry name" value="AGA OPERON TRANSCRIPTIONAL REPRESSOR-RELATED"/>
    <property type="match status" value="1"/>
</dbReference>
<accession>A0ABP5MHE7</accession>
<dbReference type="InterPro" id="IPR050313">
    <property type="entry name" value="Carb_Metab_HTH_regulators"/>
</dbReference>
<dbReference type="Pfam" id="PF00455">
    <property type="entry name" value="DeoRC"/>
    <property type="match status" value="1"/>
</dbReference>
<dbReference type="Proteomes" id="UP001501599">
    <property type="component" value="Unassembled WGS sequence"/>
</dbReference>
<dbReference type="InterPro" id="IPR001034">
    <property type="entry name" value="DeoR_HTH"/>
</dbReference>
<feature type="region of interest" description="Disordered" evidence="3">
    <location>
        <begin position="1"/>
        <end position="21"/>
    </location>
</feature>
<protein>
    <submittedName>
        <fullName evidence="5">DeoR/GlpR family DNA-binding transcription regulator</fullName>
    </submittedName>
</protein>
<organism evidence="5 6">
    <name type="scientific">Agrococcus versicolor</name>
    <dbReference type="NCBI Taxonomy" id="501482"/>
    <lineage>
        <taxon>Bacteria</taxon>
        <taxon>Bacillati</taxon>
        <taxon>Actinomycetota</taxon>
        <taxon>Actinomycetes</taxon>
        <taxon>Micrococcales</taxon>
        <taxon>Microbacteriaceae</taxon>
        <taxon>Agrococcus</taxon>
    </lineage>
</organism>
<keyword evidence="1" id="KW-0805">Transcription regulation</keyword>
<sequence length="271" mass="29091">MGIDEHGDATRAQEPSRGAGRSERLQLLAEAVLEAGSLPVDEIVQRFAVSTMTAYRDVAELERQGVVVRSKGIVVAAASSLNETTARFRLTQHTDAKASIARAAGELVRPGMSLLLDDSSSALALLRVVADRVPLTVATHSQVTAREVEAHPAVELFVAGGQYRRATESFYGPATTSAIRLLHADATFMSVTAIRGATAYHPYEEVAEVKRAMLDAAELRVLLADHSKFGRHALHVIGDVSRFDVVVVDAATDEVHLRPFHDAGVRVVVAP</sequence>
<dbReference type="InterPro" id="IPR036390">
    <property type="entry name" value="WH_DNA-bd_sf"/>
</dbReference>
<dbReference type="RefSeq" id="WP_344342923.1">
    <property type="nucleotide sequence ID" value="NZ_BAAAQT010000006.1"/>
</dbReference>
<evidence type="ECO:0000313" key="6">
    <source>
        <dbReference type="Proteomes" id="UP001501599"/>
    </source>
</evidence>
<dbReference type="InterPro" id="IPR037171">
    <property type="entry name" value="NagB/RpiA_transferase-like"/>
</dbReference>
<keyword evidence="5" id="KW-0238">DNA-binding</keyword>
<feature type="domain" description="HTH deoR-type" evidence="4">
    <location>
        <begin position="21"/>
        <end position="76"/>
    </location>
</feature>
<feature type="compositionally biased region" description="Basic and acidic residues" evidence="3">
    <location>
        <begin position="1"/>
        <end position="11"/>
    </location>
</feature>
<comment type="caution">
    <text evidence="5">The sequence shown here is derived from an EMBL/GenBank/DDBJ whole genome shotgun (WGS) entry which is preliminary data.</text>
</comment>
<evidence type="ECO:0000313" key="5">
    <source>
        <dbReference type="EMBL" id="GAA2174090.1"/>
    </source>
</evidence>
<dbReference type="SUPFAM" id="SSF100950">
    <property type="entry name" value="NagB/RpiA/CoA transferase-like"/>
    <property type="match status" value="1"/>
</dbReference>
<gene>
    <name evidence="5" type="ORF">GCM10009846_18690</name>
</gene>
<reference evidence="6" key="1">
    <citation type="journal article" date="2019" name="Int. J. Syst. Evol. Microbiol.">
        <title>The Global Catalogue of Microorganisms (GCM) 10K type strain sequencing project: providing services to taxonomists for standard genome sequencing and annotation.</title>
        <authorList>
            <consortium name="The Broad Institute Genomics Platform"/>
            <consortium name="The Broad Institute Genome Sequencing Center for Infectious Disease"/>
            <person name="Wu L."/>
            <person name="Ma J."/>
        </authorList>
    </citation>
    <scope>NUCLEOTIDE SEQUENCE [LARGE SCALE GENOMIC DNA]</scope>
    <source>
        <strain evidence="6">JCM 16026</strain>
    </source>
</reference>
<dbReference type="SMART" id="SM00420">
    <property type="entry name" value="HTH_DEOR"/>
    <property type="match status" value="1"/>
</dbReference>
<evidence type="ECO:0000256" key="2">
    <source>
        <dbReference type="ARBA" id="ARBA00023163"/>
    </source>
</evidence>
<dbReference type="GO" id="GO:0003677">
    <property type="term" value="F:DNA binding"/>
    <property type="evidence" value="ECO:0007669"/>
    <property type="project" value="UniProtKB-KW"/>
</dbReference>
<proteinExistence type="predicted"/>
<dbReference type="InterPro" id="IPR014036">
    <property type="entry name" value="DeoR-like_C"/>
</dbReference>
<name>A0ABP5MHE7_9MICO</name>